<feature type="compositionally biased region" description="Basic and acidic residues" evidence="1">
    <location>
        <begin position="149"/>
        <end position="158"/>
    </location>
</feature>
<keyword evidence="3" id="KW-1185">Reference proteome</keyword>
<evidence type="ECO:0000313" key="2">
    <source>
        <dbReference type="EMBL" id="KAJ7779400.1"/>
    </source>
</evidence>
<gene>
    <name evidence="2" type="ORF">DFH07DRAFT_508052</name>
</gene>
<evidence type="ECO:0000313" key="3">
    <source>
        <dbReference type="Proteomes" id="UP001215280"/>
    </source>
</evidence>
<name>A0AAD7K6V8_9AGAR</name>
<reference evidence="2" key="1">
    <citation type="submission" date="2023-03" db="EMBL/GenBank/DDBJ databases">
        <title>Massive genome expansion in bonnet fungi (Mycena s.s.) driven by repeated elements and novel gene families across ecological guilds.</title>
        <authorList>
            <consortium name="Lawrence Berkeley National Laboratory"/>
            <person name="Harder C.B."/>
            <person name="Miyauchi S."/>
            <person name="Viragh M."/>
            <person name="Kuo A."/>
            <person name="Thoen E."/>
            <person name="Andreopoulos B."/>
            <person name="Lu D."/>
            <person name="Skrede I."/>
            <person name="Drula E."/>
            <person name="Henrissat B."/>
            <person name="Morin E."/>
            <person name="Kohler A."/>
            <person name="Barry K."/>
            <person name="LaButti K."/>
            <person name="Morin E."/>
            <person name="Salamov A."/>
            <person name="Lipzen A."/>
            <person name="Mereny Z."/>
            <person name="Hegedus B."/>
            <person name="Baldrian P."/>
            <person name="Stursova M."/>
            <person name="Weitz H."/>
            <person name="Taylor A."/>
            <person name="Grigoriev I.V."/>
            <person name="Nagy L.G."/>
            <person name="Martin F."/>
            <person name="Kauserud H."/>
        </authorList>
    </citation>
    <scope>NUCLEOTIDE SEQUENCE</scope>
    <source>
        <strain evidence="2">CBHHK188m</strain>
    </source>
</reference>
<feature type="region of interest" description="Disordered" evidence="1">
    <location>
        <begin position="131"/>
        <end position="181"/>
    </location>
</feature>
<evidence type="ECO:0000256" key="1">
    <source>
        <dbReference type="SAM" id="MobiDB-lite"/>
    </source>
</evidence>
<accession>A0AAD7K6V8</accession>
<proteinExistence type="predicted"/>
<dbReference type="EMBL" id="JARJLG010000007">
    <property type="protein sequence ID" value="KAJ7779400.1"/>
    <property type="molecule type" value="Genomic_DNA"/>
</dbReference>
<dbReference type="Proteomes" id="UP001215280">
    <property type="component" value="Unassembled WGS sequence"/>
</dbReference>
<protein>
    <submittedName>
        <fullName evidence="2">Uncharacterized protein</fullName>
    </submittedName>
</protein>
<dbReference type="AlphaFoldDB" id="A0AAD7K6V8"/>
<organism evidence="2 3">
    <name type="scientific">Mycena maculata</name>
    <dbReference type="NCBI Taxonomy" id="230809"/>
    <lineage>
        <taxon>Eukaryota</taxon>
        <taxon>Fungi</taxon>
        <taxon>Dikarya</taxon>
        <taxon>Basidiomycota</taxon>
        <taxon>Agaricomycotina</taxon>
        <taxon>Agaricomycetes</taxon>
        <taxon>Agaricomycetidae</taxon>
        <taxon>Agaricales</taxon>
        <taxon>Marasmiineae</taxon>
        <taxon>Mycenaceae</taxon>
        <taxon>Mycena</taxon>
    </lineage>
</organism>
<sequence length="236" mass="25676">MLPVNIAEPNVPACHAPTPCIAHKSASSSHAPVVSFTVRGSLAAIPRGAIVSRIRDRTATPSRVRTTSRQTTRRESAACTGQYLAGTCTFFSLLLICRMHSVPSARRIAMHLGRRAQGPPQLSSHRYTLDAAGRRRGPRRTDLGLGERGPGRADDDARGMIGARSSRDAVRPRPRPRPAGGRIYAALACPGCTRARHRGPTLAMAIRACEWVASRNRMMRTGRWPRGIRRARPGQP</sequence>
<comment type="caution">
    <text evidence="2">The sequence shown here is derived from an EMBL/GenBank/DDBJ whole genome shotgun (WGS) entry which is preliminary data.</text>
</comment>